<keyword evidence="1" id="KW-0969">Cilium</keyword>
<feature type="non-terminal residue" evidence="1">
    <location>
        <position position="100"/>
    </location>
</feature>
<sequence length="100" mass="11120">IISHGKKLIHHTAPVSSSVTFIPPPVWTRVSVLVLSSPAAEPFSVLLDLSSRCYLCWFLGTRGFSWLSLDEPRYCSEDVPLTHNPVSVSTDWSTCSQMNE</sequence>
<gene>
    <name evidence="1" type="primary">IFT46</name>
</gene>
<evidence type="ECO:0000313" key="1">
    <source>
        <dbReference type="EMBL" id="SBR93679.1"/>
    </source>
</evidence>
<dbReference type="EMBL" id="HAEI01005522">
    <property type="protein sequence ID" value="SBR93679.1"/>
    <property type="molecule type" value="Transcribed_RNA"/>
</dbReference>
<name>A0A1A8QKP1_9TELE</name>
<feature type="non-terminal residue" evidence="1">
    <location>
        <position position="1"/>
    </location>
</feature>
<organism evidence="1">
    <name type="scientific">Nothobranchius rachovii</name>
    <name type="common">bluefin notho</name>
    <dbReference type="NCBI Taxonomy" id="451742"/>
    <lineage>
        <taxon>Eukaryota</taxon>
        <taxon>Metazoa</taxon>
        <taxon>Chordata</taxon>
        <taxon>Craniata</taxon>
        <taxon>Vertebrata</taxon>
        <taxon>Euteleostomi</taxon>
        <taxon>Actinopterygii</taxon>
        <taxon>Neopterygii</taxon>
        <taxon>Teleostei</taxon>
        <taxon>Neoteleostei</taxon>
        <taxon>Acanthomorphata</taxon>
        <taxon>Ovalentaria</taxon>
        <taxon>Atherinomorphae</taxon>
        <taxon>Cyprinodontiformes</taxon>
        <taxon>Nothobranchiidae</taxon>
        <taxon>Nothobranchius</taxon>
    </lineage>
</organism>
<proteinExistence type="predicted"/>
<accession>A0A1A8QKP1</accession>
<keyword evidence="1" id="KW-0966">Cell projection</keyword>
<reference evidence="1" key="2">
    <citation type="submission" date="2016-06" db="EMBL/GenBank/DDBJ databases">
        <title>The genome of a short-lived fish provides insights into sex chromosome evolution and the genetic control of aging.</title>
        <authorList>
            <person name="Reichwald K."/>
            <person name="Felder M."/>
            <person name="Petzold A."/>
            <person name="Koch P."/>
            <person name="Groth M."/>
            <person name="Platzer M."/>
        </authorList>
    </citation>
    <scope>NUCLEOTIDE SEQUENCE</scope>
    <source>
        <tissue evidence="1">Brain</tissue>
    </source>
</reference>
<keyword evidence="1" id="KW-0282">Flagellum</keyword>
<dbReference type="AlphaFoldDB" id="A0A1A8QKP1"/>
<protein>
    <submittedName>
        <fullName evidence="1">Intraflagellar transport 46 homolog</fullName>
    </submittedName>
</protein>
<reference evidence="1" key="1">
    <citation type="submission" date="2016-05" db="EMBL/GenBank/DDBJ databases">
        <authorList>
            <person name="Lavstsen T."/>
            <person name="Jespersen J.S."/>
        </authorList>
    </citation>
    <scope>NUCLEOTIDE SEQUENCE</scope>
    <source>
        <tissue evidence="1">Brain</tissue>
    </source>
</reference>